<dbReference type="Proteomes" id="UP000603056">
    <property type="component" value="Unassembled WGS sequence"/>
</dbReference>
<comment type="function">
    <text evidence="9">Involved in protein export.</text>
</comment>
<dbReference type="NCBIfam" id="NF006217">
    <property type="entry name" value="PRK08343.1-3"/>
    <property type="match status" value="1"/>
</dbReference>
<dbReference type="HAMAP" id="MF_01463_A">
    <property type="entry name" value="SecD_A"/>
    <property type="match status" value="1"/>
</dbReference>
<evidence type="ECO:0000256" key="1">
    <source>
        <dbReference type="ARBA" id="ARBA00004651"/>
    </source>
</evidence>
<keyword evidence="8 9" id="KW-0472">Membrane</keyword>
<keyword evidence="3 9" id="KW-1003">Cell membrane</keyword>
<dbReference type="GO" id="GO:0006605">
    <property type="term" value="P:protein targeting"/>
    <property type="evidence" value="ECO:0007669"/>
    <property type="project" value="UniProtKB-UniRule"/>
</dbReference>
<name>A0A811TAU6_9EURY</name>
<keyword evidence="7 9" id="KW-0811">Translocation</keyword>
<dbReference type="PANTHER" id="PTHR30081">
    <property type="entry name" value="PROTEIN-EXPORT MEMBRANE PROTEIN SEC"/>
    <property type="match status" value="1"/>
</dbReference>
<feature type="transmembrane region" description="Helical" evidence="9">
    <location>
        <begin position="446"/>
        <end position="469"/>
    </location>
</feature>
<evidence type="ECO:0000313" key="11">
    <source>
        <dbReference type="EMBL" id="CAD6493461.1"/>
    </source>
</evidence>
<comment type="subunit">
    <text evidence="9">Part of the protein translocation apparatus. Forms a complex with SecF.</text>
</comment>
<comment type="caution">
    <text evidence="11">The sequence shown here is derived from an EMBL/GenBank/DDBJ whole genome shotgun (WGS) entry which is preliminary data.</text>
</comment>
<evidence type="ECO:0000256" key="4">
    <source>
        <dbReference type="ARBA" id="ARBA00022692"/>
    </source>
</evidence>
<dbReference type="Gene3D" id="1.20.1640.10">
    <property type="entry name" value="Multidrug efflux transporter AcrB transmembrane domain"/>
    <property type="match status" value="1"/>
</dbReference>
<dbReference type="InterPro" id="IPR022813">
    <property type="entry name" value="SecD/SecF_arch_bac"/>
</dbReference>
<dbReference type="EMBL" id="CAJHIP010000022">
    <property type="protein sequence ID" value="CAD6493461.1"/>
    <property type="molecule type" value="Genomic_DNA"/>
</dbReference>
<proteinExistence type="inferred from homology"/>
<accession>A0A811TAU6</accession>
<dbReference type="InterPro" id="IPR048634">
    <property type="entry name" value="SecD_SecF_C"/>
</dbReference>
<dbReference type="Pfam" id="PF02355">
    <property type="entry name" value="SecD_SecF_C"/>
    <property type="match status" value="1"/>
</dbReference>
<dbReference type="InterPro" id="IPR024912">
    <property type="entry name" value="SecD_arc"/>
</dbReference>
<gene>
    <name evidence="9" type="primary">secD</name>
    <name evidence="11" type="ORF">FFODKBPE_00503</name>
</gene>
<feature type="domain" description="Protein export membrane protein SecD/SecF C-terminal" evidence="10">
    <location>
        <begin position="371"/>
        <end position="531"/>
    </location>
</feature>
<feature type="transmembrane region" description="Helical" evidence="9">
    <location>
        <begin position="515"/>
        <end position="533"/>
    </location>
</feature>
<evidence type="ECO:0000256" key="7">
    <source>
        <dbReference type="ARBA" id="ARBA00023010"/>
    </source>
</evidence>
<dbReference type="AlphaFoldDB" id="A0A811TAU6"/>
<comment type="similarity">
    <text evidence="9">Belongs to the SecD/SecF family. SecD subfamily.</text>
</comment>
<keyword evidence="6 9" id="KW-1133">Transmembrane helix</keyword>
<evidence type="ECO:0000259" key="10">
    <source>
        <dbReference type="Pfam" id="PF02355"/>
    </source>
</evidence>
<dbReference type="Gene3D" id="3.30.70.3400">
    <property type="match status" value="1"/>
</dbReference>
<evidence type="ECO:0000256" key="8">
    <source>
        <dbReference type="ARBA" id="ARBA00023136"/>
    </source>
</evidence>
<evidence type="ECO:0000256" key="2">
    <source>
        <dbReference type="ARBA" id="ARBA00022448"/>
    </source>
</evidence>
<evidence type="ECO:0000313" key="12">
    <source>
        <dbReference type="Proteomes" id="UP000603056"/>
    </source>
</evidence>
<keyword evidence="2 9" id="KW-0813">Transport</keyword>
<feature type="transmembrane region" description="Helical" evidence="9">
    <location>
        <begin position="392"/>
        <end position="408"/>
    </location>
</feature>
<evidence type="ECO:0000256" key="5">
    <source>
        <dbReference type="ARBA" id="ARBA00022927"/>
    </source>
</evidence>
<feature type="transmembrane region" description="Helical" evidence="9">
    <location>
        <begin position="489"/>
        <end position="509"/>
    </location>
</feature>
<feature type="transmembrane region" description="Helical" evidence="9">
    <location>
        <begin position="12"/>
        <end position="29"/>
    </location>
</feature>
<organism evidence="11 12">
    <name type="scientific">Candidatus Argoarchaeum ethanivorans</name>
    <dbReference type="NCBI Taxonomy" id="2608793"/>
    <lineage>
        <taxon>Archaea</taxon>
        <taxon>Methanobacteriati</taxon>
        <taxon>Methanobacteriota</taxon>
        <taxon>Stenosarchaea group</taxon>
        <taxon>Methanomicrobia</taxon>
        <taxon>Methanosarcinales</taxon>
        <taxon>Methanosarcinales incertae sedis</taxon>
        <taxon>GOM Arc I cluster</taxon>
        <taxon>Candidatus Argoarchaeum</taxon>
    </lineage>
</organism>
<dbReference type="GO" id="GO:0065002">
    <property type="term" value="P:intracellular protein transmembrane transport"/>
    <property type="evidence" value="ECO:0007669"/>
    <property type="project" value="UniProtKB-UniRule"/>
</dbReference>
<protein>
    <recommendedName>
        <fullName evidence="9">Protein-export membrane protein SecD</fullName>
    </recommendedName>
</protein>
<reference evidence="11" key="1">
    <citation type="submission" date="2020-10" db="EMBL/GenBank/DDBJ databases">
        <authorList>
            <person name="Hahn C.J."/>
            <person name="Laso-Perez R."/>
            <person name="Vulcano F."/>
            <person name="Vaziourakis K.-M."/>
            <person name="Stokke R."/>
            <person name="Steen I.H."/>
            <person name="Teske A."/>
            <person name="Boetius A."/>
            <person name="Liebeke M."/>
            <person name="Amann R."/>
            <person name="Knittel K."/>
        </authorList>
    </citation>
    <scope>NUCLEOTIDE SEQUENCE</scope>
    <source>
        <strain evidence="11">Gfbio:e3339647-f889-4370-9287-4fb5cb688e4c:AG394J04_GoMArc1</strain>
    </source>
</reference>
<evidence type="ECO:0000256" key="9">
    <source>
        <dbReference type="HAMAP-Rule" id="MF_01463"/>
    </source>
</evidence>
<dbReference type="PANTHER" id="PTHR30081:SF1">
    <property type="entry name" value="PROTEIN TRANSLOCASE SUBUNIT SECD"/>
    <property type="match status" value="1"/>
</dbReference>
<dbReference type="GO" id="GO:0005886">
    <property type="term" value="C:plasma membrane"/>
    <property type="evidence" value="ECO:0007669"/>
    <property type="project" value="UniProtKB-SubCell"/>
</dbReference>
<comment type="subcellular location">
    <subcellularLocation>
        <location evidence="1 9">Cell membrane</location>
        <topology evidence="1 9">Multi-pass membrane protein</topology>
    </subcellularLocation>
</comment>
<dbReference type="Gene3D" id="3.30.1360.200">
    <property type="match status" value="2"/>
</dbReference>
<keyword evidence="5 9" id="KW-0653">Protein transport</keyword>
<evidence type="ECO:0000256" key="6">
    <source>
        <dbReference type="ARBA" id="ARBA00022989"/>
    </source>
</evidence>
<sequence>METENSLLKNPRVLLLLAGLIISLIFIYPHPTDDGIDTNLKYGLELEGGSWLQLRMQGAIIELDADPSQIIQSEYSTYLDDRDLKITRVKSDSIRFTTTKDVTRPQIEELDYGTASLLKEETTTLVAISTTKEQAIQTYLQNHLATEVKILQTEDGTAYEIRTNTSEMQIEQVLAPIDGKLLSYVEGVSSETRDDTKQILDAKLNGIGLKDIPIRTIGDDYILIDLAGVDIATALRIAATPGKFEIRIQTEGNETNKTAHVLYGDQITSVGIPQQYEGAWGVSFRLKDEGAVALRDAAIRYDATTEPQNHHLIMYLDNNEIFSGPLAAGLAQNIRNIPVKDLKAQTGIGEEGGQKAKELQVHLRAGALPVNVEVIGSGQVPATLGAQFKKQLAAAGIITLIAVALIVYRRYRHREIIMPMLITTFSEVVMILGFAAAIKWQLDLPSLVAIIAVIGTGIDHLIIITDEVLHKERGELPTERIFKARIKKAFTIIFAAAATTIAAMIPLGYMGFGALRGFAIVTIVGILIGIFIARPAYGAIIKHIIV</sequence>
<feature type="transmembrane region" description="Helical" evidence="9">
    <location>
        <begin position="420"/>
        <end position="440"/>
    </location>
</feature>
<dbReference type="SUPFAM" id="SSF82866">
    <property type="entry name" value="Multidrug efflux transporter AcrB transmembrane domain"/>
    <property type="match status" value="1"/>
</dbReference>
<keyword evidence="4 9" id="KW-0812">Transmembrane</keyword>
<evidence type="ECO:0000256" key="3">
    <source>
        <dbReference type="ARBA" id="ARBA00022475"/>
    </source>
</evidence>